<dbReference type="EMBL" id="CDSC02000150">
    <property type="protein sequence ID" value="SEH74211.1"/>
    <property type="molecule type" value="Genomic_DNA"/>
</dbReference>
<dbReference type="Proteomes" id="UP000198988">
    <property type="component" value="Unassembled WGS sequence"/>
</dbReference>
<evidence type="ECO:0000313" key="11">
    <source>
        <dbReference type="Proteomes" id="UP000198988"/>
    </source>
</evidence>
<organism evidence="10 11">
    <name type="scientific">Bathymodiolus azoricus thioautotrophic gill symbiont</name>
    <dbReference type="NCBI Taxonomy" id="235205"/>
    <lineage>
        <taxon>Bacteria</taxon>
        <taxon>Pseudomonadati</taxon>
        <taxon>Pseudomonadota</taxon>
        <taxon>Gammaproteobacteria</taxon>
        <taxon>sulfur-oxidizing symbionts</taxon>
    </lineage>
</organism>
<dbReference type="EC" id="5.2.1.8" evidence="4"/>
<feature type="region of interest" description="Disordered" evidence="9">
    <location>
        <begin position="146"/>
        <end position="171"/>
    </location>
</feature>
<dbReference type="GO" id="GO:0005737">
    <property type="term" value="C:cytoplasm"/>
    <property type="evidence" value="ECO:0007669"/>
    <property type="project" value="UniProtKB-SubCell"/>
</dbReference>
<gene>
    <name evidence="10" type="ORF">BAZSYMA_ACONTIG00031_15</name>
</gene>
<reference evidence="11" key="1">
    <citation type="submission" date="2016-06" db="EMBL/GenBank/DDBJ databases">
        <authorList>
            <person name="Petersen J."/>
            <person name="Sayavedra L."/>
        </authorList>
    </citation>
    <scope>NUCLEOTIDE SEQUENCE [LARGE SCALE GENOMIC DNA]</scope>
    <source>
        <strain evidence="11">BazSymA</strain>
    </source>
</reference>
<accession>A0A1H6KRG3</accession>
<dbReference type="GO" id="GO:0003755">
    <property type="term" value="F:peptidyl-prolyl cis-trans isomerase activity"/>
    <property type="evidence" value="ECO:0007669"/>
    <property type="project" value="UniProtKB-KW"/>
</dbReference>
<comment type="subcellular location">
    <subcellularLocation>
        <location evidence="2">Cytoplasm</location>
    </subcellularLocation>
</comment>
<evidence type="ECO:0000256" key="3">
    <source>
        <dbReference type="ARBA" id="ARBA00006577"/>
    </source>
</evidence>
<dbReference type="OrthoDB" id="9808891at2"/>
<keyword evidence="6" id="KW-0697">Rotamase</keyword>
<dbReference type="RefSeq" id="WP_090715537.1">
    <property type="nucleotide sequence ID" value="NZ_CDSC02000150.1"/>
</dbReference>
<dbReference type="Gene3D" id="2.40.10.330">
    <property type="match status" value="1"/>
</dbReference>
<evidence type="ECO:0000256" key="5">
    <source>
        <dbReference type="ARBA" id="ARBA00022490"/>
    </source>
</evidence>
<evidence type="ECO:0000313" key="10">
    <source>
        <dbReference type="EMBL" id="SEH74211.1"/>
    </source>
</evidence>
<dbReference type="InterPro" id="IPR046357">
    <property type="entry name" value="PPIase_dom_sf"/>
</dbReference>
<dbReference type="AlphaFoldDB" id="A0A1H6KRG3"/>
<protein>
    <recommendedName>
        <fullName evidence="4">peptidylprolyl isomerase</fullName>
        <ecNumber evidence="4">5.2.1.8</ecNumber>
    </recommendedName>
</protein>
<evidence type="ECO:0000256" key="7">
    <source>
        <dbReference type="ARBA" id="ARBA00023186"/>
    </source>
</evidence>
<dbReference type="PANTHER" id="PTHR47861">
    <property type="entry name" value="FKBP-TYPE PEPTIDYL-PROLYL CIS-TRANS ISOMERASE SLYD"/>
    <property type="match status" value="1"/>
</dbReference>
<dbReference type="SUPFAM" id="SSF54534">
    <property type="entry name" value="FKBP-like"/>
    <property type="match status" value="1"/>
</dbReference>
<evidence type="ECO:0000256" key="2">
    <source>
        <dbReference type="ARBA" id="ARBA00004496"/>
    </source>
</evidence>
<evidence type="ECO:0000256" key="9">
    <source>
        <dbReference type="SAM" id="MobiDB-lite"/>
    </source>
</evidence>
<evidence type="ECO:0000256" key="1">
    <source>
        <dbReference type="ARBA" id="ARBA00000971"/>
    </source>
</evidence>
<dbReference type="InterPro" id="IPR048261">
    <property type="entry name" value="SlpA/SlyD-like_ins_sf"/>
</dbReference>
<dbReference type="PANTHER" id="PTHR47861:SF3">
    <property type="entry name" value="FKBP-TYPE PEPTIDYL-PROLYL CIS-TRANS ISOMERASE SLYD"/>
    <property type="match status" value="1"/>
</dbReference>
<comment type="similarity">
    <text evidence="3">Belongs to the FKBP-type PPIase family.</text>
</comment>
<dbReference type="Gene3D" id="3.10.50.40">
    <property type="match status" value="1"/>
</dbReference>
<evidence type="ECO:0000256" key="6">
    <source>
        <dbReference type="ARBA" id="ARBA00023110"/>
    </source>
</evidence>
<name>A0A1H6KRG3_9GAMM</name>
<proteinExistence type="inferred from homology"/>
<comment type="catalytic activity">
    <reaction evidence="1">
        <text>[protein]-peptidylproline (omega=180) = [protein]-peptidylproline (omega=0)</text>
        <dbReference type="Rhea" id="RHEA:16237"/>
        <dbReference type="Rhea" id="RHEA-COMP:10747"/>
        <dbReference type="Rhea" id="RHEA-COMP:10748"/>
        <dbReference type="ChEBI" id="CHEBI:83833"/>
        <dbReference type="ChEBI" id="CHEBI:83834"/>
        <dbReference type="EC" id="5.2.1.8"/>
    </reaction>
</comment>
<evidence type="ECO:0000256" key="4">
    <source>
        <dbReference type="ARBA" id="ARBA00013194"/>
    </source>
</evidence>
<evidence type="ECO:0000256" key="8">
    <source>
        <dbReference type="ARBA" id="ARBA00023235"/>
    </source>
</evidence>
<keyword evidence="5" id="KW-0963">Cytoplasm</keyword>
<keyword evidence="7" id="KW-0143">Chaperone</keyword>
<keyword evidence="8 10" id="KW-0413">Isomerase</keyword>
<sequence>MSKMVIEDGKFVELTYKVIDKKTKEVLSEVEFPLGYIQGISEVLSSEVTAELVGQEQGDVIELPIHCDEIYGPRDESLVFTDHIDNVPEEYRKIGMSVTMENEAGEPKDFIVTRVDANSVTVDGNNPMCGREVVFILQVVTVREPTDEEASAGGPIKDTPVFDMPNTRKIH</sequence>